<dbReference type="RefSeq" id="XP_018388151.1">
    <property type="nucleotide sequence ID" value="XM_018524679.1"/>
</dbReference>
<keyword evidence="1" id="KW-0472">Membrane</keyword>
<dbReference type="GeneID" id="29110273"/>
<evidence type="ECO:0000256" key="1">
    <source>
        <dbReference type="SAM" id="Phobius"/>
    </source>
</evidence>
<evidence type="ECO:0000313" key="2">
    <source>
        <dbReference type="EMBL" id="OAG22730.1"/>
    </source>
</evidence>
<sequence length="89" mass="9605">MADTTLTTSILPISTLEVGSDYTAGNNEFIYYGSHGKAILIGLAATVAILFSIVLCMACCWPKEKKKNERGGYVTTTYWNGTGNKGRCC</sequence>
<organism evidence="2 3">
    <name type="scientific">Alternaria alternata</name>
    <name type="common">Alternaria rot fungus</name>
    <name type="synonym">Torula alternata</name>
    <dbReference type="NCBI Taxonomy" id="5599"/>
    <lineage>
        <taxon>Eukaryota</taxon>
        <taxon>Fungi</taxon>
        <taxon>Dikarya</taxon>
        <taxon>Ascomycota</taxon>
        <taxon>Pezizomycotina</taxon>
        <taxon>Dothideomycetes</taxon>
        <taxon>Pleosporomycetidae</taxon>
        <taxon>Pleosporales</taxon>
        <taxon>Pleosporineae</taxon>
        <taxon>Pleosporaceae</taxon>
        <taxon>Alternaria</taxon>
        <taxon>Alternaria sect. Alternaria</taxon>
        <taxon>Alternaria alternata complex</taxon>
    </lineage>
</organism>
<proteinExistence type="predicted"/>
<keyword evidence="1" id="KW-1133">Transmembrane helix</keyword>
<evidence type="ECO:0000313" key="3">
    <source>
        <dbReference type="Proteomes" id="UP000077248"/>
    </source>
</evidence>
<dbReference type="VEuPathDB" id="FungiDB:CC77DRAFT_1018717"/>
<protein>
    <submittedName>
        <fullName evidence="2">Uncharacterized protein</fullName>
    </submittedName>
</protein>
<keyword evidence="3" id="KW-1185">Reference proteome</keyword>
<feature type="transmembrane region" description="Helical" evidence="1">
    <location>
        <begin position="38"/>
        <end position="61"/>
    </location>
</feature>
<dbReference type="EMBL" id="KV441474">
    <property type="protein sequence ID" value="OAG22730.1"/>
    <property type="molecule type" value="Genomic_DNA"/>
</dbReference>
<reference evidence="2 3" key="1">
    <citation type="submission" date="2016-05" db="EMBL/GenBank/DDBJ databases">
        <title>Comparative analysis of secretome profiles of manganese(II)-oxidizing ascomycete fungi.</title>
        <authorList>
            <consortium name="DOE Joint Genome Institute"/>
            <person name="Zeiner C.A."/>
            <person name="Purvine S.O."/>
            <person name="Zink E.M."/>
            <person name="Wu S."/>
            <person name="Pasa-Tolic L."/>
            <person name="Chaput D.L."/>
            <person name="Haridas S."/>
            <person name="Grigoriev I.V."/>
            <person name="Santelli C.M."/>
            <person name="Hansel C.M."/>
        </authorList>
    </citation>
    <scope>NUCLEOTIDE SEQUENCE [LARGE SCALE GENOMIC DNA]</scope>
    <source>
        <strain evidence="2 3">SRC1lrK2f</strain>
    </source>
</reference>
<dbReference type="Proteomes" id="UP000077248">
    <property type="component" value="Unassembled WGS sequence"/>
</dbReference>
<name>A0A177DU16_ALTAL</name>
<dbReference type="KEGG" id="aalt:CC77DRAFT_1018717"/>
<accession>A0A177DU16</accession>
<gene>
    <name evidence="2" type="ORF">CC77DRAFT_1018717</name>
</gene>
<dbReference type="AlphaFoldDB" id="A0A177DU16"/>
<keyword evidence="1" id="KW-0812">Transmembrane</keyword>